<dbReference type="Gene3D" id="3.30.565.10">
    <property type="entry name" value="Histidine kinase-like ATPase, C-terminal domain"/>
    <property type="match status" value="1"/>
</dbReference>
<dbReference type="OrthoDB" id="9790669at2"/>
<dbReference type="GO" id="GO:0000155">
    <property type="term" value="F:phosphorelay sensor kinase activity"/>
    <property type="evidence" value="ECO:0007669"/>
    <property type="project" value="InterPro"/>
</dbReference>
<feature type="compositionally biased region" description="Polar residues" evidence="16">
    <location>
        <begin position="1"/>
        <end position="18"/>
    </location>
</feature>
<dbReference type="SMART" id="SM00387">
    <property type="entry name" value="HATPase_c"/>
    <property type="match status" value="1"/>
</dbReference>
<accession>A0A540VGZ1</accession>
<dbReference type="InterPro" id="IPR007891">
    <property type="entry name" value="CHASE3"/>
</dbReference>
<dbReference type="InParanoid" id="A0A540VGZ1"/>
<sequence>MSTSQPTSAATQRSQSRTAPPFWERGRTAFRNLGIGAKLNIGFGILMLVLLLIVALIFSVGGQATALIDVTEDVRVPSALASAQALSNLLRMQAAIRGYLVLGDLQNIDDYNKARERFENNLAQLQELSAHWTNPEDVERLQALVAIFETWAPIPQQLFQLHDNPLENRPALRIEATQVRPLAAELLRHLEQLSASQETHPPSADNQALLSLMLDFRNSLQAMTTNLRAYAITGDLAFKFGYADNLVANSNTLGELERRLDRLQPEQVAIVTEIRRLRRELLSLSETVFAAAEGERNYEDLYLFTTQAAPQAEEMLTLLTRIADEQQRLIQRDLNVGKQRLWMMQVQTILGGLLSLVLGLVMINIFQRSISGPVQRLHAAAQRISVGDLDFRAPVESNDEIGRLAAAFNSMTHRLQETIDNLERLYRISQGVMSARDLSDLVAEVVEGGNIPVINRAVLNLFEFSDQGQVTGMTVIANWYSGRGTPPSPPGTRYLRADLELIDLLRSREPLFFNDLLQDPRTDPATHAVAERLHIRAMAVLPLWRQEQQIGVLLLEGDEPYEFSEQEIRPYASLLVQLSVAIENRRLLEQTQQRAVELDRAKKQAEAANQAKSDFLARMSHELRTPLNAILGYAHLLCQDESLTPFQRNAARSIRDSGDHLLTLISDILDLSRIEAQRLELYPTNFDLTSFLEGIVEIFRIRIQEKPEVTLVYSPSPGLPAQVHGDAKRLRQVLINLIENAIKFTERGRVIFRVEALTQQPAGRAAGEAEDTAPGTSPPVARLRFQVEDTGIGMSPQEMERIFRPFEQGDHPTLRAQGVGLGLAISQHLVHLMGGSLEVESQPGQGSTFTVTLELPTVGTTPEAAPGATRTGTREVSAPRVHREDGATQSAWRRLVTREQVAVMLDLAWKGELPTLSRYAQELAQADPRCRPLAERVQQMADAFDEEGLLALIESLNGG</sequence>
<dbReference type="InterPro" id="IPR036097">
    <property type="entry name" value="HisK_dim/P_sf"/>
</dbReference>
<comment type="catalytic activity">
    <reaction evidence="1">
        <text>ATP + protein L-histidine = ADP + protein N-phospho-L-histidine.</text>
        <dbReference type="EC" id="2.7.13.3"/>
    </reaction>
</comment>
<dbReference type="Pfam" id="PF00672">
    <property type="entry name" value="HAMP"/>
    <property type="match status" value="1"/>
</dbReference>
<keyword evidence="11 17" id="KW-1133">Transmembrane helix</keyword>
<feature type="region of interest" description="Disordered" evidence="16">
    <location>
        <begin position="858"/>
        <end position="885"/>
    </location>
</feature>
<keyword evidence="7 17" id="KW-0812">Transmembrane</keyword>
<evidence type="ECO:0000256" key="14">
    <source>
        <dbReference type="ARBA" id="ARBA00074306"/>
    </source>
</evidence>
<dbReference type="PROSITE" id="PS50885">
    <property type="entry name" value="HAMP"/>
    <property type="match status" value="1"/>
</dbReference>
<dbReference type="Pfam" id="PF02518">
    <property type="entry name" value="HATPase_c"/>
    <property type="match status" value="1"/>
</dbReference>
<keyword evidence="5" id="KW-0597">Phosphoprotein</keyword>
<keyword evidence="12" id="KW-0902">Two-component regulatory system</keyword>
<evidence type="ECO:0000256" key="9">
    <source>
        <dbReference type="ARBA" id="ARBA00022777"/>
    </source>
</evidence>
<dbReference type="FunFam" id="3.30.565.10:FF:000010">
    <property type="entry name" value="Sensor histidine kinase RcsC"/>
    <property type="match status" value="1"/>
</dbReference>
<keyword evidence="15" id="KW-0175">Coiled coil</keyword>
<feature type="region of interest" description="Disordered" evidence="16">
    <location>
        <begin position="1"/>
        <end position="21"/>
    </location>
</feature>
<evidence type="ECO:0000256" key="17">
    <source>
        <dbReference type="SAM" id="Phobius"/>
    </source>
</evidence>
<dbReference type="InterPro" id="IPR003594">
    <property type="entry name" value="HATPase_dom"/>
</dbReference>
<evidence type="ECO:0000256" key="12">
    <source>
        <dbReference type="ARBA" id="ARBA00023012"/>
    </source>
</evidence>
<evidence type="ECO:0000259" key="19">
    <source>
        <dbReference type="PROSITE" id="PS50885"/>
    </source>
</evidence>
<name>A0A540VGZ1_9CHLR</name>
<dbReference type="InterPro" id="IPR036890">
    <property type="entry name" value="HATPase_C_sf"/>
</dbReference>
<evidence type="ECO:0000256" key="5">
    <source>
        <dbReference type="ARBA" id="ARBA00022553"/>
    </source>
</evidence>
<evidence type="ECO:0000313" key="21">
    <source>
        <dbReference type="Proteomes" id="UP000317371"/>
    </source>
</evidence>
<dbReference type="PANTHER" id="PTHR43047">
    <property type="entry name" value="TWO-COMPONENT HISTIDINE PROTEIN KINASE"/>
    <property type="match status" value="1"/>
</dbReference>
<evidence type="ECO:0000259" key="18">
    <source>
        <dbReference type="PROSITE" id="PS50109"/>
    </source>
</evidence>
<reference evidence="20 21" key="1">
    <citation type="submission" date="2019-06" db="EMBL/GenBank/DDBJ databases">
        <title>Genome sequence of Litorilinea aerophila BAA-2444.</title>
        <authorList>
            <person name="Maclea K.S."/>
            <person name="Maurais E.G."/>
            <person name="Iannazzi L.C."/>
        </authorList>
    </citation>
    <scope>NUCLEOTIDE SEQUENCE [LARGE SCALE GENOMIC DNA]</scope>
    <source>
        <strain evidence="20 21">ATCC BAA-2444</strain>
    </source>
</reference>
<organism evidence="20 21">
    <name type="scientific">Litorilinea aerophila</name>
    <dbReference type="NCBI Taxonomy" id="1204385"/>
    <lineage>
        <taxon>Bacteria</taxon>
        <taxon>Bacillati</taxon>
        <taxon>Chloroflexota</taxon>
        <taxon>Caldilineae</taxon>
        <taxon>Caldilineales</taxon>
        <taxon>Caldilineaceae</taxon>
        <taxon>Litorilinea</taxon>
    </lineage>
</organism>
<evidence type="ECO:0000256" key="8">
    <source>
        <dbReference type="ARBA" id="ARBA00022741"/>
    </source>
</evidence>
<evidence type="ECO:0000313" key="20">
    <source>
        <dbReference type="EMBL" id="TQE96036.1"/>
    </source>
</evidence>
<evidence type="ECO:0000256" key="1">
    <source>
        <dbReference type="ARBA" id="ARBA00000085"/>
    </source>
</evidence>
<dbReference type="Pfam" id="PF05227">
    <property type="entry name" value="CHASE3"/>
    <property type="match status" value="1"/>
</dbReference>
<dbReference type="CDD" id="cd00082">
    <property type="entry name" value="HisKA"/>
    <property type="match status" value="1"/>
</dbReference>
<dbReference type="InterPro" id="IPR004358">
    <property type="entry name" value="Sig_transdc_His_kin-like_C"/>
</dbReference>
<proteinExistence type="inferred from homology"/>
<dbReference type="Gene3D" id="1.10.287.130">
    <property type="match status" value="1"/>
</dbReference>
<dbReference type="InterPro" id="IPR029016">
    <property type="entry name" value="GAF-like_dom_sf"/>
</dbReference>
<dbReference type="SUPFAM" id="SSF158472">
    <property type="entry name" value="HAMP domain-like"/>
    <property type="match status" value="1"/>
</dbReference>
<evidence type="ECO:0000256" key="13">
    <source>
        <dbReference type="ARBA" id="ARBA00023136"/>
    </source>
</evidence>
<gene>
    <name evidence="20" type="ORF">FKZ61_09870</name>
</gene>
<evidence type="ECO:0000256" key="11">
    <source>
        <dbReference type="ARBA" id="ARBA00022989"/>
    </source>
</evidence>
<dbReference type="Gene3D" id="3.30.450.40">
    <property type="match status" value="1"/>
</dbReference>
<evidence type="ECO:0000256" key="7">
    <source>
        <dbReference type="ARBA" id="ARBA00022692"/>
    </source>
</evidence>
<dbReference type="SUPFAM" id="SSF55874">
    <property type="entry name" value="ATPase domain of HSP90 chaperone/DNA topoisomerase II/histidine kinase"/>
    <property type="match status" value="1"/>
</dbReference>
<comment type="similarity">
    <text evidence="3">In the N-terminal section; belongs to the phytochrome family.</text>
</comment>
<evidence type="ECO:0000256" key="15">
    <source>
        <dbReference type="SAM" id="Coils"/>
    </source>
</evidence>
<feature type="domain" description="HAMP" evidence="19">
    <location>
        <begin position="368"/>
        <end position="420"/>
    </location>
</feature>
<dbReference type="SMART" id="SM00304">
    <property type="entry name" value="HAMP"/>
    <property type="match status" value="1"/>
</dbReference>
<dbReference type="EMBL" id="VIGC01000010">
    <property type="protein sequence ID" value="TQE96036.1"/>
    <property type="molecule type" value="Genomic_DNA"/>
</dbReference>
<dbReference type="Pfam" id="PF13185">
    <property type="entry name" value="GAF_2"/>
    <property type="match status" value="1"/>
</dbReference>
<dbReference type="InterPro" id="IPR005467">
    <property type="entry name" value="His_kinase_dom"/>
</dbReference>
<dbReference type="GO" id="GO:0005524">
    <property type="term" value="F:ATP binding"/>
    <property type="evidence" value="ECO:0007669"/>
    <property type="project" value="UniProtKB-KW"/>
</dbReference>
<dbReference type="SUPFAM" id="SSF47384">
    <property type="entry name" value="Homodimeric domain of signal transducing histidine kinase"/>
    <property type="match status" value="1"/>
</dbReference>
<comment type="caution">
    <text evidence="20">The sequence shown here is derived from an EMBL/GenBank/DDBJ whole genome shotgun (WGS) entry which is preliminary data.</text>
</comment>
<dbReference type="AlphaFoldDB" id="A0A540VGZ1"/>
<dbReference type="EC" id="2.7.13.3" evidence="4"/>
<feature type="domain" description="Histidine kinase" evidence="18">
    <location>
        <begin position="618"/>
        <end position="857"/>
    </location>
</feature>
<keyword evidence="8" id="KW-0547">Nucleotide-binding</keyword>
<dbReference type="InterPro" id="IPR003018">
    <property type="entry name" value="GAF"/>
</dbReference>
<dbReference type="Gene3D" id="6.10.340.10">
    <property type="match status" value="1"/>
</dbReference>
<evidence type="ECO:0000256" key="16">
    <source>
        <dbReference type="SAM" id="MobiDB-lite"/>
    </source>
</evidence>
<dbReference type="Pfam" id="PF00512">
    <property type="entry name" value="HisKA"/>
    <property type="match status" value="1"/>
</dbReference>
<evidence type="ECO:0000256" key="6">
    <source>
        <dbReference type="ARBA" id="ARBA00022679"/>
    </source>
</evidence>
<keyword evidence="10" id="KW-0067">ATP-binding</keyword>
<keyword evidence="6" id="KW-0808">Transferase</keyword>
<dbReference type="CDD" id="cd16922">
    <property type="entry name" value="HATPase_EvgS-ArcB-TorS-like"/>
    <property type="match status" value="1"/>
</dbReference>
<dbReference type="SMART" id="SM00388">
    <property type="entry name" value="HisKA"/>
    <property type="match status" value="1"/>
</dbReference>
<dbReference type="PRINTS" id="PR00344">
    <property type="entry name" value="BCTRLSENSOR"/>
</dbReference>
<keyword evidence="13 17" id="KW-0472">Membrane</keyword>
<evidence type="ECO:0000256" key="3">
    <source>
        <dbReference type="ARBA" id="ARBA00006402"/>
    </source>
</evidence>
<dbReference type="InterPro" id="IPR003661">
    <property type="entry name" value="HisK_dim/P_dom"/>
</dbReference>
<dbReference type="RefSeq" id="WP_141609953.1">
    <property type="nucleotide sequence ID" value="NZ_VIGC02000010.1"/>
</dbReference>
<evidence type="ECO:0000256" key="2">
    <source>
        <dbReference type="ARBA" id="ARBA00004370"/>
    </source>
</evidence>
<feature type="transmembrane region" description="Helical" evidence="17">
    <location>
        <begin position="41"/>
        <end position="60"/>
    </location>
</feature>
<evidence type="ECO:0000256" key="10">
    <source>
        <dbReference type="ARBA" id="ARBA00022840"/>
    </source>
</evidence>
<dbReference type="Proteomes" id="UP000317371">
    <property type="component" value="Unassembled WGS sequence"/>
</dbReference>
<dbReference type="CDD" id="cd06225">
    <property type="entry name" value="HAMP"/>
    <property type="match status" value="1"/>
</dbReference>
<keyword evidence="21" id="KW-1185">Reference proteome</keyword>
<protein>
    <recommendedName>
        <fullName evidence="14">Circadian input-output histidine kinase CikA</fullName>
        <ecNumber evidence="4">2.7.13.3</ecNumber>
    </recommendedName>
</protein>
<dbReference type="FunFam" id="1.10.287.130:FF:000004">
    <property type="entry name" value="Ethylene receptor 1"/>
    <property type="match status" value="1"/>
</dbReference>
<dbReference type="InterPro" id="IPR003660">
    <property type="entry name" value="HAMP_dom"/>
</dbReference>
<dbReference type="PROSITE" id="PS50109">
    <property type="entry name" value="HIS_KIN"/>
    <property type="match status" value="1"/>
</dbReference>
<comment type="subcellular location">
    <subcellularLocation>
        <location evidence="2">Membrane</location>
    </subcellularLocation>
</comment>
<evidence type="ECO:0000256" key="4">
    <source>
        <dbReference type="ARBA" id="ARBA00012438"/>
    </source>
</evidence>
<keyword evidence="9" id="KW-0418">Kinase</keyword>
<dbReference type="SMART" id="SM00065">
    <property type="entry name" value="GAF"/>
    <property type="match status" value="1"/>
</dbReference>
<dbReference type="GO" id="GO:0016020">
    <property type="term" value="C:membrane"/>
    <property type="evidence" value="ECO:0007669"/>
    <property type="project" value="UniProtKB-SubCell"/>
</dbReference>
<feature type="coiled-coil region" evidence="15">
    <location>
        <begin position="588"/>
        <end position="618"/>
    </location>
</feature>
<dbReference type="SUPFAM" id="SSF55781">
    <property type="entry name" value="GAF domain-like"/>
    <property type="match status" value="1"/>
</dbReference>